<name>A0A931WP69_9BACT</name>
<dbReference type="InterPro" id="IPR004013">
    <property type="entry name" value="PHP_dom"/>
</dbReference>
<dbReference type="Pfam" id="PF02811">
    <property type="entry name" value="PHP"/>
    <property type="match status" value="1"/>
</dbReference>
<evidence type="ECO:0000256" key="1">
    <source>
        <dbReference type="SAM" id="MobiDB-lite"/>
    </source>
</evidence>
<dbReference type="GO" id="GO:0006260">
    <property type="term" value="P:DNA replication"/>
    <property type="evidence" value="ECO:0007669"/>
    <property type="project" value="InterPro"/>
</dbReference>
<comment type="caution">
    <text evidence="3">The sequence shown here is derived from an EMBL/GenBank/DDBJ whole genome shotgun (WGS) entry which is preliminary data.</text>
</comment>
<evidence type="ECO:0000313" key="3">
    <source>
        <dbReference type="EMBL" id="MBI2097032.1"/>
    </source>
</evidence>
<feature type="domain" description="PHP" evidence="2">
    <location>
        <begin position="58"/>
        <end position="94"/>
    </location>
</feature>
<dbReference type="PANTHER" id="PTHR32294:SF0">
    <property type="entry name" value="DNA POLYMERASE III SUBUNIT ALPHA"/>
    <property type="match status" value="1"/>
</dbReference>
<sequence length="94" mass="10521">MKTPRVASLKFSLGISDIFQKAIELYALYSSPPRKNSPPTGGSSRGRRPYAMKPRFTHLHVHSHYSLLDGLTKIDQLVLRAKELGMDAMALTDH</sequence>
<feature type="non-terminal residue" evidence="3">
    <location>
        <position position="94"/>
    </location>
</feature>
<reference evidence="3" key="1">
    <citation type="submission" date="2020-07" db="EMBL/GenBank/DDBJ databases">
        <title>Huge and variable diversity of episymbiotic CPR bacteria and DPANN archaea in groundwater ecosystems.</title>
        <authorList>
            <person name="He C.Y."/>
            <person name="Keren R."/>
            <person name="Whittaker M."/>
            <person name="Farag I.F."/>
            <person name="Doudna J."/>
            <person name="Cate J.H.D."/>
            <person name="Banfield J.F."/>
        </authorList>
    </citation>
    <scope>NUCLEOTIDE SEQUENCE</scope>
    <source>
        <strain evidence="3">NC_groundwater_193_Ag_S-0.1um_51_7</strain>
    </source>
</reference>
<dbReference type="AlphaFoldDB" id="A0A931WP69"/>
<dbReference type="SUPFAM" id="SSF89550">
    <property type="entry name" value="PHP domain-like"/>
    <property type="match status" value="1"/>
</dbReference>
<evidence type="ECO:0000259" key="2">
    <source>
        <dbReference type="Pfam" id="PF02811"/>
    </source>
</evidence>
<dbReference type="InterPro" id="IPR016195">
    <property type="entry name" value="Pol/histidinol_Pase-like"/>
</dbReference>
<proteinExistence type="predicted"/>
<dbReference type="Proteomes" id="UP000724148">
    <property type="component" value="Unassembled WGS sequence"/>
</dbReference>
<accession>A0A931WP69</accession>
<dbReference type="GO" id="GO:0008408">
    <property type="term" value="F:3'-5' exonuclease activity"/>
    <property type="evidence" value="ECO:0007669"/>
    <property type="project" value="InterPro"/>
</dbReference>
<evidence type="ECO:0000313" key="4">
    <source>
        <dbReference type="Proteomes" id="UP000724148"/>
    </source>
</evidence>
<protein>
    <submittedName>
        <fullName evidence="3">PHP domain-containing protein</fullName>
    </submittedName>
</protein>
<dbReference type="Gene3D" id="3.20.20.140">
    <property type="entry name" value="Metal-dependent hydrolases"/>
    <property type="match status" value="1"/>
</dbReference>
<dbReference type="PANTHER" id="PTHR32294">
    <property type="entry name" value="DNA POLYMERASE III SUBUNIT ALPHA"/>
    <property type="match status" value="1"/>
</dbReference>
<dbReference type="EMBL" id="JACOZA010000073">
    <property type="protein sequence ID" value="MBI2097032.1"/>
    <property type="molecule type" value="Genomic_DNA"/>
</dbReference>
<gene>
    <name evidence="3" type="ORF">HYT40_02690</name>
</gene>
<feature type="region of interest" description="Disordered" evidence="1">
    <location>
        <begin position="30"/>
        <end position="51"/>
    </location>
</feature>
<dbReference type="InterPro" id="IPR004805">
    <property type="entry name" value="DnaE2/DnaE/PolC"/>
</dbReference>
<feature type="compositionally biased region" description="Polar residues" evidence="1">
    <location>
        <begin position="33"/>
        <end position="42"/>
    </location>
</feature>
<organism evidence="3 4">
    <name type="scientific">Candidatus Sungiibacteriota bacterium</name>
    <dbReference type="NCBI Taxonomy" id="2750080"/>
    <lineage>
        <taxon>Bacteria</taxon>
        <taxon>Candidatus Sungiibacteriota</taxon>
    </lineage>
</organism>